<dbReference type="AlphaFoldDB" id="A0A9N9LQ87"/>
<reference evidence="2" key="1">
    <citation type="submission" date="2021-07" db="EMBL/GenBank/DDBJ databases">
        <authorList>
            <person name="Durling M."/>
        </authorList>
    </citation>
    <scope>NUCLEOTIDE SEQUENCE</scope>
</reference>
<comment type="caution">
    <text evidence="2">The sequence shown here is derived from an EMBL/GenBank/DDBJ whole genome shotgun (WGS) entry which is preliminary data.</text>
</comment>
<feature type="signal peptide" evidence="1">
    <location>
        <begin position="1"/>
        <end position="19"/>
    </location>
</feature>
<evidence type="ECO:0000256" key="1">
    <source>
        <dbReference type="SAM" id="SignalP"/>
    </source>
</evidence>
<feature type="chain" id="PRO_5040237780" description="Glycoside hydrolase family 65 protein" evidence="1">
    <location>
        <begin position="20"/>
        <end position="704"/>
    </location>
</feature>
<keyword evidence="1" id="KW-0732">Signal</keyword>
<dbReference type="InterPro" id="IPR012341">
    <property type="entry name" value="6hp_glycosidase-like_sf"/>
</dbReference>
<evidence type="ECO:0008006" key="4">
    <source>
        <dbReference type="Google" id="ProtNLM"/>
    </source>
</evidence>
<proteinExistence type="predicted"/>
<dbReference type="SUPFAM" id="SSF48208">
    <property type="entry name" value="Six-hairpin glycosidases"/>
    <property type="match status" value="1"/>
</dbReference>
<dbReference type="GO" id="GO:0005975">
    <property type="term" value="P:carbohydrate metabolic process"/>
    <property type="evidence" value="ECO:0007669"/>
    <property type="project" value="InterPro"/>
</dbReference>
<keyword evidence="3" id="KW-1185">Reference proteome</keyword>
<evidence type="ECO:0000313" key="3">
    <source>
        <dbReference type="Proteomes" id="UP000701801"/>
    </source>
</evidence>
<dbReference type="EMBL" id="CAJVRM010000208">
    <property type="protein sequence ID" value="CAG8977215.1"/>
    <property type="molecule type" value="Genomic_DNA"/>
</dbReference>
<protein>
    <recommendedName>
        <fullName evidence="4">Glycoside hydrolase family 65 protein</fullName>
    </recommendedName>
</protein>
<dbReference type="InterPro" id="IPR008928">
    <property type="entry name" value="6-hairpin_glycosidase_sf"/>
</dbReference>
<accession>A0A9N9LQ87</accession>
<dbReference type="OrthoDB" id="3534988at2759"/>
<gene>
    <name evidence="2" type="ORF">HYALB_00007910</name>
</gene>
<dbReference type="Gene3D" id="1.50.10.10">
    <property type="match status" value="1"/>
</dbReference>
<evidence type="ECO:0000313" key="2">
    <source>
        <dbReference type="EMBL" id="CAG8977215.1"/>
    </source>
</evidence>
<organism evidence="2 3">
    <name type="scientific">Hymenoscyphus albidus</name>
    <dbReference type="NCBI Taxonomy" id="595503"/>
    <lineage>
        <taxon>Eukaryota</taxon>
        <taxon>Fungi</taxon>
        <taxon>Dikarya</taxon>
        <taxon>Ascomycota</taxon>
        <taxon>Pezizomycotina</taxon>
        <taxon>Leotiomycetes</taxon>
        <taxon>Helotiales</taxon>
        <taxon>Helotiaceae</taxon>
        <taxon>Hymenoscyphus</taxon>
    </lineage>
</organism>
<dbReference type="GO" id="GO:0003824">
    <property type="term" value="F:catalytic activity"/>
    <property type="evidence" value="ECO:0007669"/>
    <property type="project" value="UniProtKB-ARBA"/>
</dbReference>
<sequence length="704" mass="78915">MHFQNFIFYFALFLSLSQATNPKIPRQSIIQQFNPLRLASSDNTPIQVGNGDFAFGADVTGLQTFYPFGTLSSWGWHNFSLPTEQGESSVESFRGVDWWTHGRLVNYAQPNPSQPKISNWLIQNPQRINLGRIGFYFGDNVNITESQLESKTQTLDLYSGTIISSFVLLGQKVSVETTADPDSSTLGVKVESELVKMGKIGVFFDFPYPDVLKFDAPFVGVWNNVSLHTTSLRQAGDSAQIRHDIDATTYFTHIQWSSCSASISGPIPGTHSYVLQAKEDESADGKLDLTVNYTPRIEDASDQTASEISQKSKKWWENYWQTGAFISLPTSIPDAKELMRRTILSQYLLAVNSAGQDPPQESGLVNNGWYGKFHLEMTPWHLVHWNLWGKLELLSRSVPGVYERLLESSKERARNQGYGGAKWGKMSDPGGRSAPGEINSLVIWQQPHPMYFAELEWRSVGDGVLGKWDGILSETAEYMVSSAWWNVTTGVYDLGPPMYPVSENTNPNSTINPVFELSYWRFGLRIASTWKTRQNLPIPSSWTHVLENLAPLPITNGTYPIYENTPLMWIDPITYTDHPAMIGIYGLLPPTPDLNLTIIQNTADKIEQIWDFENLYGWDFPMLAMNAVRLGRKEKAIRYLLDDNFAFDDVGMPIGGPRVATPYFPGSGGLLWAMGMVAGGWEGVEGQQFPEAWELGVEGFGKVM</sequence>
<dbReference type="Proteomes" id="UP000701801">
    <property type="component" value="Unassembled WGS sequence"/>
</dbReference>
<name>A0A9N9LQ87_9HELO</name>